<keyword evidence="2" id="KW-1185">Reference proteome</keyword>
<gene>
    <name evidence="1" type="ORF">SSX86_008968</name>
</gene>
<dbReference type="AlphaFoldDB" id="A0AAP0DK33"/>
<reference evidence="1 2" key="1">
    <citation type="submission" date="2024-04" db="EMBL/GenBank/DDBJ databases">
        <title>The reference genome of an endangered Asteraceae, Deinandra increscens subsp. villosa, native to the Central Coast of California.</title>
        <authorList>
            <person name="Guilliams M."/>
            <person name="Hasenstab-Lehman K."/>
            <person name="Meyer R."/>
            <person name="Mcevoy S."/>
        </authorList>
    </citation>
    <scope>NUCLEOTIDE SEQUENCE [LARGE SCALE GENOMIC DNA]</scope>
    <source>
        <tissue evidence="1">Leaf</tissue>
    </source>
</reference>
<proteinExistence type="predicted"/>
<sequence>MKSIFMRVLFCKIHCPSFICFCKPSTASHLYNSGPLKLDNSPHAPHPSVVTDRSDQNHVEEIVEVIEKEISEDGNQESEIEINVLRSCMKNNCDSQSGSPIDRKKVQWTDNLGKQLVDIKEFESSETGDTDNEDDNSACFCSIL</sequence>
<accession>A0AAP0DK33</accession>
<evidence type="ECO:0000313" key="2">
    <source>
        <dbReference type="Proteomes" id="UP001408789"/>
    </source>
</evidence>
<comment type="caution">
    <text evidence="1">The sequence shown here is derived from an EMBL/GenBank/DDBJ whole genome shotgun (WGS) entry which is preliminary data.</text>
</comment>
<organism evidence="1 2">
    <name type="scientific">Deinandra increscens subsp. villosa</name>
    <dbReference type="NCBI Taxonomy" id="3103831"/>
    <lineage>
        <taxon>Eukaryota</taxon>
        <taxon>Viridiplantae</taxon>
        <taxon>Streptophyta</taxon>
        <taxon>Embryophyta</taxon>
        <taxon>Tracheophyta</taxon>
        <taxon>Spermatophyta</taxon>
        <taxon>Magnoliopsida</taxon>
        <taxon>eudicotyledons</taxon>
        <taxon>Gunneridae</taxon>
        <taxon>Pentapetalae</taxon>
        <taxon>asterids</taxon>
        <taxon>campanulids</taxon>
        <taxon>Asterales</taxon>
        <taxon>Asteraceae</taxon>
        <taxon>Asteroideae</taxon>
        <taxon>Heliantheae alliance</taxon>
        <taxon>Madieae</taxon>
        <taxon>Madiinae</taxon>
        <taxon>Deinandra</taxon>
    </lineage>
</organism>
<name>A0AAP0DK33_9ASTR</name>
<dbReference type="Proteomes" id="UP001408789">
    <property type="component" value="Unassembled WGS sequence"/>
</dbReference>
<protein>
    <submittedName>
        <fullName evidence="1">Uncharacterized protein</fullName>
    </submittedName>
</protein>
<dbReference type="EMBL" id="JBCNJP010000010">
    <property type="protein sequence ID" value="KAK9072534.1"/>
    <property type="molecule type" value="Genomic_DNA"/>
</dbReference>
<evidence type="ECO:0000313" key="1">
    <source>
        <dbReference type="EMBL" id="KAK9072534.1"/>
    </source>
</evidence>
<dbReference type="PANTHER" id="PTHR33401:SF19">
    <property type="entry name" value="(RAPE) HYPOTHETICAL PROTEIN"/>
    <property type="match status" value="1"/>
</dbReference>
<dbReference type="PANTHER" id="PTHR33401">
    <property type="entry name" value="LIGHT-HARVESTING COMPLEX-LIKE PROTEIN OHP2, CHLOROPLASTIC"/>
    <property type="match status" value="1"/>
</dbReference>